<dbReference type="Gene3D" id="1.10.510.10">
    <property type="entry name" value="Transferase(Phosphotransferase) domain 1"/>
    <property type="match status" value="1"/>
</dbReference>
<keyword evidence="8" id="KW-0732">Signal</keyword>
<dbReference type="InterPro" id="IPR000719">
    <property type="entry name" value="Prot_kinase_dom"/>
</dbReference>
<dbReference type="Gene3D" id="3.30.200.20">
    <property type="entry name" value="Phosphorylase Kinase, domain 1"/>
    <property type="match status" value="1"/>
</dbReference>
<dbReference type="GO" id="GO:0005524">
    <property type="term" value="F:ATP binding"/>
    <property type="evidence" value="ECO:0007669"/>
    <property type="project" value="InterPro"/>
</dbReference>
<keyword evidence="6 7" id="KW-0472">Membrane</keyword>
<keyword evidence="5 7" id="KW-1133">Transmembrane helix</keyword>
<feature type="signal peptide" evidence="8">
    <location>
        <begin position="1"/>
        <end position="21"/>
    </location>
</feature>
<dbReference type="SUPFAM" id="SSF52058">
    <property type="entry name" value="L domain-like"/>
    <property type="match status" value="1"/>
</dbReference>
<dbReference type="InterPro" id="IPR013210">
    <property type="entry name" value="LRR_N_plant-typ"/>
</dbReference>
<dbReference type="InterPro" id="IPR046959">
    <property type="entry name" value="PRK1-6/SRF4-like"/>
</dbReference>
<dbReference type="GO" id="GO:0016020">
    <property type="term" value="C:membrane"/>
    <property type="evidence" value="ECO:0007669"/>
    <property type="project" value="UniProtKB-SubCell"/>
</dbReference>
<dbReference type="EMBL" id="KI392687">
    <property type="protein sequence ID" value="ERN11706.1"/>
    <property type="molecule type" value="Genomic_DNA"/>
</dbReference>
<evidence type="ECO:0000259" key="9">
    <source>
        <dbReference type="PROSITE" id="PS50011"/>
    </source>
</evidence>
<evidence type="ECO:0000313" key="11">
    <source>
        <dbReference type="Proteomes" id="UP000017836"/>
    </source>
</evidence>
<protein>
    <recommendedName>
        <fullName evidence="9">Protein kinase domain-containing protein</fullName>
    </recommendedName>
</protein>
<keyword evidence="2" id="KW-0433">Leucine-rich repeat</keyword>
<keyword evidence="11" id="KW-1185">Reference proteome</keyword>
<dbReference type="InterPro" id="IPR011009">
    <property type="entry name" value="Kinase-like_dom_sf"/>
</dbReference>
<feature type="domain" description="Protein kinase" evidence="9">
    <location>
        <begin position="307"/>
        <end position="568"/>
    </location>
</feature>
<dbReference type="SUPFAM" id="SSF56112">
    <property type="entry name" value="Protein kinase-like (PK-like)"/>
    <property type="match status" value="1"/>
</dbReference>
<feature type="transmembrane region" description="Helical" evidence="7">
    <location>
        <begin position="232"/>
        <end position="253"/>
    </location>
</feature>
<dbReference type="InterPro" id="IPR001611">
    <property type="entry name" value="Leu-rich_rpt"/>
</dbReference>
<name>W1PVJ0_AMBTC</name>
<keyword evidence="4" id="KW-0677">Repeat</keyword>
<accession>W1PVJ0</accession>
<dbReference type="HOGENOM" id="CLU_000288_92_6_1"/>
<dbReference type="OrthoDB" id="1911848at2759"/>
<proteinExistence type="predicted"/>
<evidence type="ECO:0000313" key="10">
    <source>
        <dbReference type="EMBL" id="ERN11706.1"/>
    </source>
</evidence>
<feature type="chain" id="PRO_5004808526" description="Protein kinase domain-containing protein" evidence="8">
    <location>
        <begin position="22"/>
        <end position="597"/>
    </location>
</feature>
<dbReference type="PANTHER" id="PTHR48007:SF8">
    <property type="entry name" value="RECEPTOR PROTEIN KINASE-LIKE PROTEIN ZAR1"/>
    <property type="match status" value="1"/>
</dbReference>
<dbReference type="Gene3D" id="3.80.10.10">
    <property type="entry name" value="Ribonuclease Inhibitor"/>
    <property type="match status" value="1"/>
</dbReference>
<organism evidence="10 11">
    <name type="scientific">Amborella trichopoda</name>
    <dbReference type="NCBI Taxonomy" id="13333"/>
    <lineage>
        <taxon>Eukaryota</taxon>
        <taxon>Viridiplantae</taxon>
        <taxon>Streptophyta</taxon>
        <taxon>Embryophyta</taxon>
        <taxon>Tracheophyta</taxon>
        <taxon>Spermatophyta</taxon>
        <taxon>Magnoliopsida</taxon>
        <taxon>Amborellales</taxon>
        <taxon>Amborellaceae</taxon>
        <taxon>Amborella</taxon>
    </lineage>
</organism>
<evidence type="ECO:0000256" key="8">
    <source>
        <dbReference type="SAM" id="SignalP"/>
    </source>
</evidence>
<comment type="subcellular location">
    <subcellularLocation>
        <location evidence="1">Membrane</location>
    </subcellularLocation>
</comment>
<dbReference type="FunFam" id="3.80.10.10:FF:000627">
    <property type="entry name" value="Probable leucine-rich repeat receptor-like protein kinase At2g33170"/>
    <property type="match status" value="1"/>
</dbReference>
<evidence type="ECO:0000256" key="2">
    <source>
        <dbReference type="ARBA" id="ARBA00022614"/>
    </source>
</evidence>
<evidence type="ECO:0000256" key="4">
    <source>
        <dbReference type="ARBA" id="ARBA00022737"/>
    </source>
</evidence>
<dbReference type="Pfam" id="PF00560">
    <property type="entry name" value="LRR_1"/>
    <property type="match status" value="2"/>
</dbReference>
<dbReference type="PANTHER" id="PTHR48007">
    <property type="entry name" value="LEUCINE-RICH REPEAT RECEPTOR-LIKE PROTEIN KINASE PXC1"/>
    <property type="match status" value="1"/>
</dbReference>
<evidence type="ECO:0000256" key="7">
    <source>
        <dbReference type="SAM" id="Phobius"/>
    </source>
</evidence>
<dbReference type="InterPro" id="IPR032675">
    <property type="entry name" value="LRR_dom_sf"/>
</dbReference>
<dbReference type="GO" id="GO:0004672">
    <property type="term" value="F:protein kinase activity"/>
    <property type="evidence" value="ECO:0007669"/>
    <property type="project" value="InterPro"/>
</dbReference>
<evidence type="ECO:0000256" key="1">
    <source>
        <dbReference type="ARBA" id="ARBA00004370"/>
    </source>
</evidence>
<gene>
    <name evidence="10" type="ORF">AMTR_s00022p00229730</name>
</gene>
<dbReference type="Proteomes" id="UP000017836">
    <property type="component" value="Unassembled WGS sequence"/>
</dbReference>
<dbReference type="AlphaFoldDB" id="W1PVJ0"/>
<evidence type="ECO:0000256" key="6">
    <source>
        <dbReference type="ARBA" id="ARBA00023136"/>
    </source>
</evidence>
<dbReference type="PROSITE" id="PS50011">
    <property type="entry name" value="PROTEIN_KINASE_DOM"/>
    <property type="match status" value="1"/>
</dbReference>
<sequence>MSLLLRCLFSLLFLYPLPSLSLNRDGLSLLALKSAITNDPNDVLSSWNETHETPCHWAGIQCISGQVAGISLSGHSLSGYLPSEIGALSHLRLLILRQNFFIGKLFPAIGNLTNLTHLDISDNQFNGSIPKEIGKLSQISGTLNLSCNRFSGGIPETLGNLPIFVSLDLTHNDLSGRIPAAGNLVNQGPTAFSGNPNLCGFPLNKPCEVSEVAGKVKGLPEKVTPKRRKGPMVLILAGNLAGAAALVILATFFCRKSRGGCRKCEKGGESGGLRVVDEAVVYGLERENGGLRVVDETFVYGLEDLLRACAYVVGKGKMGIVYKVVVADGVALAVRRVADGGRASFLGLGQGSVVKELEAMGRFGHPNLARLRAYYWEKDEKLLISEFISNGSLSQALHGICGLNRPPPLPWQSRLNIAKGAARGLAHLHEGKFVHGNIKSSKILLDENFRARISDFGLCRLFNFHHLPPLQRAKVPPPLSFYYLAPEARVPGHRPTQKSDIYALGIVLMELLTGRPPAFEERGDSIELASFVRGAFQENCALSEIVDPALLKEVYAKKEVLRVFHVALGCTEAEAELRPRMKGVSEALERVGEVGHL</sequence>
<dbReference type="Pfam" id="PF08263">
    <property type="entry name" value="LRRNT_2"/>
    <property type="match status" value="1"/>
</dbReference>
<dbReference type="Pfam" id="PF00069">
    <property type="entry name" value="Pkinase"/>
    <property type="match status" value="1"/>
</dbReference>
<reference evidence="11" key="1">
    <citation type="journal article" date="2013" name="Science">
        <title>The Amborella genome and the evolution of flowering plants.</title>
        <authorList>
            <consortium name="Amborella Genome Project"/>
        </authorList>
    </citation>
    <scope>NUCLEOTIDE SEQUENCE [LARGE SCALE GENOMIC DNA]</scope>
</reference>
<dbReference type="Gramene" id="ERN11706">
    <property type="protein sequence ID" value="ERN11706"/>
    <property type="gene ID" value="AMTR_s00022p00229730"/>
</dbReference>
<evidence type="ECO:0000256" key="5">
    <source>
        <dbReference type="ARBA" id="ARBA00022989"/>
    </source>
</evidence>
<keyword evidence="3 7" id="KW-0812">Transmembrane</keyword>
<evidence type="ECO:0000256" key="3">
    <source>
        <dbReference type="ARBA" id="ARBA00022692"/>
    </source>
</evidence>